<proteinExistence type="predicted"/>
<dbReference type="EMBL" id="GBRH01165200">
    <property type="protein sequence ID" value="JAE32696.1"/>
    <property type="molecule type" value="Transcribed_RNA"/>
</dbReference>
<sequence>MRRMYSTGSPRCRMCGFQY</sequence>
<organism evidence="1">
    <name type="scientific">Arundo donax</name>
    <name type="common">Giant reed</name>
    <name type="synonym">Donax arundinaceus</name>
    <dbReference type="NCBI Taxonomy" id="35708"/>
    <lineage>
        <taxon>Eukaryota</taxon>
        <taxon>Viridiplantae</taxon>
        <taxon>Streptophyta</taxon>
        <taxon>Embryophyta</taxon>
        <taxon>Tracheophyta</taxon>
        <taxon>Spermatophyta</taxon>
        <taxon>Magnoliopsida</taxon>
        <taxon>Liliopsida</taxon>
        <taxon>Poales</taxon>
        <taxon>Poaceae</taxon>
        <taxon>PACMAD clade</taxon>
        <taxon>Arundinoideae</taxon>
        <taxon>Arundineae</taxon>
        <taxon>Arundo</taxon>
    </lineage>
</organism>
<accession>A0A0A9HCX6</accession>
<protein>
    <submittedName>
        <fullName evidence="1">Uncharacterized protein</fullName>
    </submittedName>
</protein>
<dbReference type="AlphaFoldDB" id="A0A0A9HCX6"/>
<reference evidence="1" key="2">
    <citation type="journal article" date="2015" name="Data Brief">
        <title>Shoot transcriptome of the giant reed, Arundo donax.</title>
        <authorList>
            <person name="Barrero R.A."/>
            <person name="Guerrero F.D."/>
            <person name="Moolhuijzen P."/>
            <person name="Goolsby J.A."/>
            <person name="Tidwell J."/>
            <person name="Bellgard S.E."/>
            <person name="Bellgard M.I."/>
        </authorList>
    </citation>
    <scope>NUCLEOTIDE SEQUENCE</scope>
    <source>
        <tissue evidence="1">Shoot tissue taken approximately 20 cm above the soil surface</tissue>
    </source>
</reference>
<name>A0A0A9HCX6_ARUDO</name>
<evidence type="ECO:0000313" key="1">
    <source>
        <dbReference type="EMBL" id="JAE32696.1"/>
    </source>
</evidence>
<reference evidence="1" key="1">
    <citation type="submission" date="2014-09" db="EMBL/GenBank/DDBJ databases">
        <authorList>
            <person name="Magalhaes I.L.F."/>
            <person name="Oliveira U."/>
            <person name="Santos F.R."/>
            <person name="Vidigal T.H.D.A."/>
            <person name="Brescovit A.D."/>
            <person name="Santos A.J."/>
        </authorList>
    </citation>
    <scope>NUCLEOTIDE SEQUENCE</scope>
    <source>
        <tissue evidence="1">Shoot tissue taken approximately 20 cm above the soil surface</tissue>
    </source>
</reference>